<name>A0ABQ6FCB9_9RHOO</name>
<proteinExistence type="predicted"/>
<dbReference type="PANTHER" id="PTHR41247:SF1">
    <property type="entry name" value="HTH-TYPE TRANSCRIPTIONAL REPRESSOR YCNK"/>
    <property type="match status" value="1"/>
</dbReference>
<evidence type="ECO:0000313" key="2">
    <source>
        <dbReference type="EMBL" id="GLT23238.1"/>
    </source>
</evidence>
<dbReference type="Pfam" id="PF05573">
    <property type="entry name" value="NosL"/>
    <property type="match status" value="1"/>
</dbReference>
<dbReference type="RefSeq" id="WP_284188455.1">
    <property type="nucleotide sequence ID" value="NZ_BSPX01000041.1"/>
</dbReference>
<keyword evidence="1" id="KW-0732">Signal</keyword>
<reference evidence="3" key="1">
    <citation type="journal article" date="2019" name="Int. J. Syst. Evol. Microbiol.">
        <title>The Global Catalogue of Microorganisms (GCM) 10K type strain sequencing project: providing services to taxonomists for standard genome sequencing and annotation.</title>
        <authorList>
            <consortium name="The Broad Institute Genomics Platform"/>
            <consortium name="The Broad Institute Genome Sequencing Center for Infectious Disease"/>
            <person name="Wu L."/>
            <person name="Ma J."/>
        </authorList>
    </citation>
    <scope>NUCLEOTIDE SEQUENCE [LARGE SCALE GENOMIC DNA]</scope>
    <source>
        <strain evidence="3">NBRC 102407</strain>
    </source>
</reference>
<feature type="chain" id="PRO_5047521104" evidence="1">
    <location>
        <begin position="32"/>
        <end position="178"/>
    </location>
</feature>
<comment type="caution">
    <text evidence="2">The sequence shown here is derived from an EMBL/GenBank/DDBJ whole genome shotgun (WGS) entry which is preliminary data.</text>
</comment>
<feature type="signal peptide" evidence="1">
    <location>
        <begin position="1"/>
        <end position="31"/>
    </location>
</feature>
<dbReference type="Gene3D" id="3.30.70.2050">
    <property type="match status" value="1"/>
</dbReference>
<evidence type="ECO:0000313" key="3">
    <source>
        <dbReference type="Proteomes" id="UP001157167"/>
    </source>
</evidence>
<accession>A0ABQ6FCB9</accession>
<evidence type="ECO:0000256" key="1">
    <source>
        <dbReference type="SAM" id="SignalP"/>
    </source>
</evidence>
<dbReference type="InterPro" id="IPR008719">
    <property type="entry name" value="N2O_reductase_NosL"/>
</dbReference>
<gene>
    <name evidence="2" type="ORF">GCM10007933_27010</name>
</gene>
<organism evidence="2 3">
    <name type="scientific">Zoogloea oryzae</name>
    <dbReference type="NCBI Taxonomy" id="310767"/>
    <lineage>
        <taxon>Bacteria</taxon>
        <taxon>Pseudomonadati</taxon>
        <taxon>Pseudomonadota</taxon>
        <taxon>Betaproteobacteria</taxon>
        <taxon>Rhodocyclales</taxon>
        <taxon>Zoogloeaceae</taxon>
        <taxon>Zoogloea</taxon>
    </lineage>
</organism>
<dbReference type="EMBL" id="BSPX01000041">
    <property type="protein sequence ID" value="GLT23238.1"/>
    <property type="molecule type" value="Genomic_DNA"/>
</dbReference>
<dbReference type="Proteomes" id="UP001157167">
    <property type="component" value="Unassembled WGS sequence"/>
</dbReference>
<dbReference type="PANTHER" id="PTHR41247">
    <property type="entry name" value="HTH-TYPE TRANSCRIPTIONAL REPRESSOR YCNK"/>
    <property type="match status" value="1"/>
</dbReference>
<sequence>MKLPRSVPPLVLHTAALLVAVSLLSACGKQAGNSVGPAEITKESACALDGMYLADYPGPKAQILYEGTPTPEFFCDTMEMFSLYLKPEQARKVAGIYVQDLDKTPWEAPKGSWIDARSAFYVVGSKKRGAMGPTIPSFGTREGATKFAQAEGGKVYPFAEVTADMARLDGGALHDQRM</sequence>
<dbReference type="Gene3D" id="3.30.70.2060">
    <property type="match status" value="1"/>
</dbReference>
<protein>
    <submittedName>
        <fullName evidence="2">Nitrous oxide reductase accessory protein NosL</fullName>
    </submittedName>
</protein>
<dbReference type="PROSITE" id="PS51257">
    <property type="entry name" value="PROKAR_LIPOPROTEIN"/>
    <property type="match status" value="1"/>
</dbReference>
<keyword evidence="3" id="KW-1185">Reference proteome</keyword>
<dbReference type="SUPFAM" id="SSF160387">
    <property type="entry name" value="NosL/MerB-like"/>
    <property type="match status" value="1"/>
</dbReference>